<protein>
    <recommendedName>
        <fullName evidence="9">Histidine acid phosphatase</fullName>
    </recommendedName>
</protein>
<accession>A0A397AQ62</accession>
<evidence type="ECO:0000313" key="7">
    <source>
        <dbReference type="Proteomes" id="UP000266239"/>
    </source>
</evidence>
<dbReference type="PROSITE" id="PS00616">
    <property type="entry name" value="HIS_ACID_PHOSPHAT_1"/>
    <property type="match status" value="1"/>
</dbReference>
<keyword evidence="2" id="KW-0378">Hydrolase</keyword>
<name>A0A397AQ62_APHAT</name>
<keyword evidence="3" id="KW-0472">Membrane</keyword>
<dbReference type="GO" id="GO:0016791">
    <property type="term" value="F:phosphatase activity"/>
    <property type="evidence" value="ECO:0007669"/>
    <property type="project" value="TreeGrafter"/>
</dbReference>
<dbReference type="Gene3D" id="3.40.50.1240">
    <property type="entry name" value="Phosphoglycerate mutase-like"/>
    <property type="match status" value="1"/>
</dbReference>
<dbReference type="InterPro" id="IPR033379">
    <property type="entry name" value="Acid_Pase_AS"/>
</dbReference>
<dbReference type="InterPro" id="IPR050645">
    <property type="entry name" value="Histidine_acid_phosphatase"/>
</dbReference>
<reference evidence="7 8" key="1">
    <citation type="submission" date="2018-08" db="EMBL/GenBank/DDBJ databases">
        <title>Aphanomyces genome sequencing and annotation.</title>
        <authorList>
            <person name="Minardi D."/>
            <person name="Oidtmann B."/>
            <person name="Van Der Giezen M."/>
            <person name="Studholme D.J."/>
        </authorList>
    </citation>
    <scope>NUCLEOTIDE SEQUENCE [LARGE SCALE GENOMIC DNA]</scope>
    <source>
        <strain evidence="6 8">D2</strain>
        <strain evidence="5 7">Yx</strain>
    </source>
</reference>
<comment type="similarity">
    <text evidence="1">Belongs to the histidine acid phosphatase family.</text>
</comment>
<dbReference type="PROSITE" id="PS00778">
    <property type="entry name" value="HIS_ACID_PHOSPHAT_2"/>
    <property type="match status" value="1"/>
</dbReference>
<evidence type="ECO:0000256" key="1">
    <source>
        <dbReference type="ARBA" id="ARBA00005375"/>
    </source>
</evidence>
<organism evidence="5 7">
    <name type="scientific">Aphanomyces astaci</name>
    <name type="common">Crayfish plague agent</name>
    <dbReference type="NCBI Taxonomy" id="112090"/>
    <lineage>
        <taxon>Eukaryota</taxon>
        <taxon>Sar</taxon>
        <taxon>Stramenopiles</taxon>
        <taxon>Oomycota</taxon>
        <taxon>Saprolegniomycetes</taxon>
        <taxon>Saprolegniales</taxon>
        <taxon>Verrucalvaceae</taxon>
        <taxon>Aphanomyces</taxon>
    </lineage>
</organism>
<keyword evidence="3" id="KW-1133">Transmembrane helix</keyword>
<sequence>MLRPSSLALLVLAATAANPSNANAYPAYCAKDMSANKIQPLEPSTARTLQLVQVQVVVRHGARTPWSGKKCWDGYDEEWNCSIRELQRPEIVGNKTWAASREFEKIYTRGDNTFRGTCNLGQMIDEGYSQQVSNGQHLREAYVGPQGLFKSTEGLDFTNTSDFYFESSDIPRTINSGMVQFTKAPDIVDFIIMDTLFTSTNASSSSIASPSKSPPVPWHTNDYARNTITPNPSMCPKLNWIDAHWRQSPEYVRWTRSAANTKLEQDIRRVVTNYDHVTLYDCFMTAKCTDRALPAGIDDDLFVRSTSREESVQIQQYLYNHSAYAQAGMAAYTKRLRDRAVAVTLGHGPRFVLSAAHDTTIMPLLAALGGSAWLTEWVPYASHMIFEVYANATSHYVRVLYQGQPLAIPGCATEVCPFEALLALTAFSIDESICDEPSTAGQQKQQQPIATLPGTYDLDWGMYMGAQLKLALLYIAPESVSSSGWTYAYVVGGVLAGTALGYFAGARSADRQGYTALGDKSLS</sequence>
<dbReference type="InterPro" id="IPR029033">
    <property type="entry name" value="His_PPase_superfam"/>
</dbReference>
<evidence type="ECO:0000313" key="6">
    <source>
        <dbReference type="EMBL" id="RHY53877.1"/>
    </source>
</evidence>
<gene>
    <name evidence="5" type="ORF">DYB25_008214</name>
    <name evidence="6" type="ORF">DYB30_009097</name>
</gene>
<dbReference type="PANTHER" id="PTHR11567">
    <property type="entry name" value="ACID PHOSPHATASE-RELATED"/>
    <property type="match status" value="1"/>
</dbReference>
<evidence type="ECO:0000256" key="3">
    <source>
        <dbReference type="SAM" id="Phobius"/>
    </source>
</evidence>
<keyword evidence="4" id="KW-0732">Signal</keyword>
<dbReference type="Pfam" id="PF00328">
    <property type="entry name" value="His_Phos_2"/>
    <property type="match status" value="1"/>
</dbReference>
<dbReference type="EMBL" id="QUTA01007215">
    <property type="protein sequence ID" value="RHY07948.1"/>
    <property type="molecule type" value="Genomic_DNA"/>
</dbReference>
<dbReference type="AlphaFoldDB" id="A0A397AQ62"/>
<proteinExistence type="inferred from homology"/>
<dbReference type="InterPro" id="IPR000560">
    <property type="entry name" value="His_Pase_clade-2"/>
</dbReference>
<dbReference type="Proteomes" id="UP000266643">
    <property type="component" value="Unassembled WGS sequence"/>
</dbReference>
<comment type="caution">
    <text evidence="5">The sequence shown here is derived from an EMBL/GenBank/DDBJ whole genome shotgun (WGS) entry which is preliminary data.</text>
</comment>
<keyword evidence="3" id="KW-0812">Transmembrane</keyword>
<feature type="transmembrane region" description="Helical" evidence="3">
    <location>
        <begin position="485"/>
        <end position="504"/>
    </location>
</feature>
<evidence type="ECO:0000313" key="8">
    <source>
        <dbReference type="Proteomes" id="UP000266643"/>
    </source>
</evidence>
<evidence type="ECO:0000256" key="2">
    <source>
        <dbReference type="ARBA" id="ARBA00022801"/>
    </source>
</evidence>
<dbReference type="CDD" id="cd07061">
    <property type="entry name" value="HP_HAP_like"/>
    <property type="match status" value="1"/>
</dbReference>
<evidence type="ECO:0000313" key="5">
    <source>
        <dbReference type="EMBL" id="RHY07948.1"/>
    </source>
</evidence>
<dbReference type="PANTHER" id="PTHR11567:SF110">
    <property type="entry name" value="2-PHOSPHOXYLOSE PHOSPHATASE 1"/>
    <property type="match status" value="1"/>
</dbReference>
<dbReference type="SUPFAM" id="SSF53254">
    <property type="entry name" value="Phosphoglycerate mutase-like"/>
    <property type="match status" value="1"/>
</dbReference>
<dbReference type="EMBL" id="QUTD01006715">
    <property type="protein sequence ID" value="RHY53877.1"/>
    <property type="molecule type" value="Genomic_DNA"/>
</dbReference>
<feature type="chain" id="PRO_5036074297" description="Histidine acid phosphatase" evidence="4">
    <location>
        <begin position="25"/>
        <end position="523"/>
    </location>
</feature>
<evidence type="ECO:0000256" key="4">
    <source>
        <dbReference type="SAM" id="SignalP"/>
    </source>
</evidence>
<feature type="signal peptide" evidence="4">
    <location>
        <begin position="1"/>
        <end position="24"/>
    </location>
</feature>
<evidence type="ECO:0008006" key="9">
    <source>
        <dbReference type="Google" id="ProtNLM"/>
    </source>
</evidence>
<dbReference type="VEuPathDB" id="FungiDB:H257_02117"/>
<dbReference type="Proteomes" id="UP000266239">
    <property type="component" value="Unassembled WGS sequence"/>
</dbReference>